<evidence type="ECO:0000259" key="7">
    <source>
        <dbReference type="PROSITE" id="PS50885"/>
    </source>
</evidence>
<dbReference type="InterPro" id="IPR003661">
    <property type="entry name" value="HisK_dim/P_dom"/>
</dbReference>
<dbReference type="Pfam" id="PF00512">
    <property type="entry name" value="HisKA"/>
    <property type="match status" value="1"/>
</dbReference>
<proteinExistence type="predicted"/>
<dbReference type="PANTHER" id="PTHR43711:SF1">
    <property type="entry name" value="HISTIDINE KINASE 1"/>
    <property type="match status" value="1"/>
</dbReference>
<dbReference type="CDD" id="cd12914">
    <property type="entry name" value="PDC1_DGC_like"/>
    <property type="match status" value="1"/>
</dbReference>
<gene>
    <name evidence="8" type="ORF">KO508_04080</name>
</gene>
<evidence type="ECO:0000313" key="8">
    <source>
        <dbReference type="EMBL" id="MBU2873180.1"/>
    </source>
</evidence>
<protein>
    <recommendedName>
        <fullName evidence="2">histidine kinase</fullName>
        <ecNumber evidence="2">2.7.13.3</ecNumber>
    </recommendedName>
</protein>
<dbReference type="Proteomes" id="UP000753376">
    <property type="component" value="Unassembled WGS sequence"/>
</dbReference>
<dbReference type="GO" id="GO:0016301">
    <property type="term" value="F:kinase activity"/>
    <property type="evidence" value="ECO:0007669"/>
    <property type="project" value="UniProtKB-KW"/>
</dbReference>
<reference evidence="8 9" key="1">
    <citation type="submission" date="2021-05" db="EMBL/GenBank/DDBJ databases">
        <title>Draft genomes of bacteria isolated from model marine particles.</title>
        <authorList>
            <person name="Datta M.S."/>
            <person name="Schwartzman J.A."/>
            <person name="Enke T.N."/>
            <person name="Saavedra J."/>
            <person name="Cermak N."/>
            <person name="Cordero O.X."/>
        </authorList>
    </citation>
    <scope>NUCLEOTIDE SEQUENCE [LARGE SCALE GENOMIC DNA]</scope>
    <source>
        <strain evidence="8 9">D2M19</strain>
    </source>
</reference>
<evidence type="ECO:0000256" key="1">
    <source>
        <dbReference type="ARBA" id="ARBA00000085"/>
    </source>
</evidence>
<feature type="domain" description="HAMP" evidence="7">
    <location>
        <begin position="294"/>
        <end position="347"/>
    </location>
</feature>
<keyword evidence="4 8" id="KW-0418">Kinase</keyword>
<comment type="catalytic activity">
    <reaction evidence="1">
        <text>ATP + protein L-histidine = ADP + protein N-phospho-L-histidine.</text>
        <dbReference type="EC" id="2.7.13.3"/>
    </reaction>
</comment>
<dbReference type="EMBL" id="JAHKPV010000001">
    <property type="protein sequence ID" value="MBU2873180.1"/>
    <property type="molecule type" value="Genomic_DNA"/>
</dbReference>
<evidence type="ECO:0000256" key="3">
    <source>
        <dbReference type="ARBA" id="ARBA00022679"/>
    </source>
</evidence>
<organism evidence="8 9">
    <name type="scientific">Marinobacter salexigens</name>
    <dbReference type="NCBI Taxonomy" id="1925763"/>
    <lineage>
        <taxon>Bacteria</taxon>
        <taxon>Pseudomonadati</taxon>
        <taxon>Pseudomonadota</taxon>
        <taxon>Gammaproteobacteria</taxon>
        <taxon>Pseudomonadales</taxon>
        <taxon>Marinobacteraceae</taxon>
        <taxon>Marinobacter</taxon>
    </lineage>
</organism>
<dbReference type="InterPro" id="IPR003660">
    <property type="entry name" value="HAMP_dom"/>
</dbReference>
<keyword evidence="3" id="KW-0808">Transferase</keyword>
<feature type="domain" description="Histidine kinase" evidence="6">
    <location>
        <begin position="355"/>
        <end position="572"/>
    </location>
</feature>
<evidence type="ECO:0000256" key="5">
    <source>
        <dbReference type="ARBA" id="ARBA00023012"/>
    </source>
</evidence>
<dbReference type="SMART" id="SM00387">
    <property type="entry name" value="HATPase_c"/>
    <property type="match status" value="1"/>
</dbReference>
<comment type="caution">
    <text evidence="8">The sequence shown here is derived from an EMBL/GenBank/DDBJ whole genome shotgun (WGS) entry which is preliminary data.</text>
</comment>
<evidence type="ECO:0000259" key="6">
    <source>
        <dbReference type="PROSITE" id="PS50109"/>
    </source>
</evidence>
<keyword evidence="5" id="KW-0902">Two-component regulatory system</keyword>
<sequence>MLGCFATVGSVIYVAYTALLEDFATNLSAQQVNETAHISSLVSQDLELRTSALAQFATILSHDDQLLPEAQLTSLLKKQQKLSELFPHSLTVSNANATLIAENTFVPNRVGTNYADRPHWREAMTTRKPVISRPLIGRTTGIPLMVFITPIVSDNGDLLGFATGTLQMNQSLLIPESVRNSASEDAIFLVVDSANFLFIEGSSTGKAIENLPDPGENLLIDAALSGVSFGEVETNSGEKLIYATSHLQRLGWLFIRAVPKSLATAPAQQAFSRFFVLSVSLTLGILLLTYLALRSTTASLTQMTRRIRSMIRKPESSRRLQQEGAPEVRDLAAAFNQLMDERDATNRLKVNFVSNVSHELRTPLTSMNGALRLLHSGTAGELPDRAKELTVLALRNGERLQRLIGDMLDFSKLSSGKLRVSVKTENLQTLLAETVGDNETMAREFDVKLAAPDIPAMSLDTDGHRLRQILDNFVSNAIKFSPKGGLVTLSAEKTDQNTLCITVSDQGKGVPGGFQKKIFNRFAQAETGTTRATSGTGLGLAISRELAKLLNGSVGYYNKNGAHFWVELPLNSTALAEGSSS</sequence>
<dbReference type="Pfam" id="PF02518">
    <property type="entry name" value="HATPase_c"/>
    <property type="match status" value="1"/>
</dbReference>
<dbReference type="InterPro" id="IPR005467">
    <property type="entry name" value="His_kinase_dom"/>
</dbReference>
<dbReference type="SMART" id="SM00388">
    <property type="entry name" value="HisKA"/>
    <property type="match status" value="1"/>
</dbReference>
<keyword evidence="9" id="KW-1185">Reference proteome</keyword>
<evidence type="ECO:0000256" key="2">
    <source>
        <dbReference type="ARBA" id="ARBA00012438"/>
    </source>
</evidence>
<dbReference type="InterPro" id="IPR003594">
    <property type="entry name" value="HATPase_dom"/>
</dbReference>
<dbReference type="CDD" id="cd00082">
    <property type="entry name" value="HisKA"/>
    <property type="match status" value="1"/>
</dbReference>
<dbReference type="InterPro" id="IPR050736">
    <property type="entry name" value="Sensor_HK_Regulatory"/>
</dbReference>
<dbReference type="PROSITE" id="PS50885">
    <property type="entry name" value="HAMP"/>
    <property type="match status" value="1"/>
</dbReference>
<evidence type="ECO:0000313" key="9">
    <source>
        <dbReference type="Proteomes" id="UP000753376"/>
    </source>
</evidence>
<evidence type="ECO:0000256" key="4">
    <source>
        <dbReference type="ARBA" id="ARBA00022777"/>
    </source>
</evidence>
<dbReference type="PANTHER" id="PTHR43711">
    <property type="entry name" value="TWO-COMPONENT HISTIDINE KINASE"/>
    <property type="match status" value="1"/>
</dbReference>
<accession>A0ABS6A4R9</accession>
<name>A0ABS6A4R9_9GAMM</name>
<dbReference type="EC" id="2.7.13.3" evidence="2"/>
<dbReference type="PROSITE" id="PS50109">
    <property type="entry name" value="HIS_KIN"/>
    <property type="match status" value="1"/>
</dbReference>